<evidence type="ECO:0000313" key="6">
    <source>
        <dbReference type="EMBL" id="PFX12601.1"/>
    </source>
</evidence>
<dbReference type="OrthoDB" id="5987313at2759"/>
<keyword evidence="1" id="KW-0479">Metal-binding</keyword>
<dbReference type="GO" id="GO:0008270">
    <property type="term" value="F:zinc ion binding"/>
    <property type="evidence" value="ECO:0007669"/>
    <property type="project" value="UniProtKB-KW"/>
</dbReference>
<evidence type="ECO:0000256" key="1">
    <source>
        <dbReference type="ARBA" id="ARBA00022723"/>
    </source>
</evidence>
<dbReference type="InterPro" id="IPR013083">
    <property type="entry name" value="Znf_RING/FYVE/PHD"/>
</dbReference>
<dbReference type="Pfam" id="PF04500">
    <property type="entry name" value="FLYWCH"/>
    <property type="match status" value="1"/>
</dbReference>
<evidence type="ECO:0000259" key="5">
    <source>
        <dbReference type="Pfam" id="PF04500"/>
    </source>
</evidence>
<dbReference type="PANTHER" id="PTHR20956:SF12">
    <property type="entry name" value="FLYWCH-TYPE DOMAIN-CONTAINING PROTEIN"/>
    <property type="match status" value="1"/>
</dbReference>
<evidence type="ECO:0000313" key="7">
    <source>
        <dbReference type="Proteomes" id="UP000225706"/>
    </source>
</evidence>
<name>A0A2B4R4Q0_STYPI</name>
<dbReference type="AlphaFoldDB" id="A0A2B4R4Q0"/>
<dbReference type="SUPFAM" id="SSF57903">
    <property type="entry name" value="FYVE/PHD zinc finger"/>
    <property type="match status" value="1"/>
</dbReference>
<accession>A0A2B4R4Q0</accession>
<dbReference type="Gene3D" id="2.20.25.240">
    <property type="match status" value="1"/>
</dbReference>
<feature type="domain" description="FLYWCH-type" evidence="5">
    <location>
        <begin position="145"/>
        <end position="204"/>
    </location>
</feature>
<dbReference type="PANTHER" id="PTHR20956">
    <property type="entry name" value="HEH2P"/>
    <property type="match status" value="1"/>
</dbReference>
<evidence type="ECO:0000256" key="3">
    <source>
        <dbReference type="ARBA" id="ARBA00022833"/>
    </source>
</evidence>
<organism evidence="6 7">
    <name type="scientific">Stylophora pistillata</name>
    <name type="common">Smooth cauliflower coral</name>
    <dbReference type="NCBI Taxonomy" id="50429"/>
    <lineage>
        <taxon>Eukaryota</taxon>
        <taxon>Metazoa</taxon>
        <taxon>Cnidaria</taxon>
        <taxon>Anthozoa</taxon>
        <taxon>Hexacorallia</taxon>
        <taxon>Scleractinia</taxon>
        <taxon>Astrocoeniina</taxon>
        <taxon>Pocilloporidae</taxon>
        <taxon>Stylophora</taxon>
    </lineage>
</organism>
<evidence type="ECO:0000256" key="2">
    <source>
        <dbReference type="ARBA" id="ARBA00022771"/>
    </source>
</evidence>
<proteinExistence type="predicted"/>
<comment type="caution">
    <text evidence="6">The sequence shown here is derived from an EMBL/GenBank/DDBJ whole genome shotgun (WGS) entry which is preliminary data.</text>
</comment>
<gene>
    <name evidence="6" type="ORF">AWC38_SpisGene23408</name>
</gene>
<keyword evidence="2" id="KW-0863">Zinc-finger</keyword>
<reference evidence="7" key="1">
    <citation type="journal article" date="2017" name="bioRxiv">
        <title>Comparative analysis of the genomes of Stylophora pistillata and Acropora digitifera provides evidence for extensive differences between species of corals.</title>
        <authorList>
            <person name="Voolstra C.R."/>
            <person name="Li Y."/>
            <person name="Liew Y.J."/>
            <person name="Baumgarten S."/>
            <person name="Zoccola D."/>
            <person name="Flot J.-F."/>
            <person name="Tambutte S."/>
            <person name="Allemand D."/>
            <person name="Aranda M."/>
        </authorList>
    </citation>
    <scope>NUCLEOTIDE SEQUENCE [LARGE SCALE GENOMIC DNA]</scope>
</reference>
<dbReference type="InterPro" id="IPR011011">
    <property type="entry name" value="Znf_FYVE_PHD"/>
</dbReference>
<sequence>MASAQILNFIVCDEPVRPRQQAIQCDGCFPWNHQICNSVYRKKFTGQLFEIERKLTGSARCVRIRTSIYADPSTYLESGAPELTFVDPEESQPDSESTRIDSPEESQPDAENQYSTDHEESSLHDPTPAETSSSFAVTYEIVESSSKRGRPKLIDSQGYSYTLQRRRGLVTDWQCSIHRKVNPCRDTLRQRGDQFQCGNQVHNHQAQVGVFKAAKIAAQVEAKAVEDILG</sequence>
<keyword evidence="3" id="KW-0862">Zinc</keyword>
<dbReference type="InterPro" id="IPR007588">
    <property type="entry name" value="Znf_FLYWCH"/>
</dbReference>
<protein>
    <recommendedName>
        <fullName evidence="5">FLYWCH-type domain-containing protein</fullName>
    </recommendedName>
</protein>
<evidence type="ECO:0000256" key="4">
    <source>
        <dbReference type="SAM" id="MobiDB-lite"/>
    </source>
</evidence>
<dbReference type="Proteomes" id="UP000225706">
    <property type="component" value="Unassembled WGS sequence"/>
</dbReference>
<keyword evidence="7" id="KW-1185">Reference proteome</keyword>
<dbReference type="Gene3D" id="3.30.40.10">
    <property type="entry name" value="Zinc/RING finger domain, C3HC4 (zinc finger)"/>
    <property type="match status" value="1"/>
</dbReference>
<dbReference type="EMBL" id="LSMT01001266">
    <property type="protein sequence ID" value="PFX12601.1"/>
    <property type="molecule type" value="Genomic_DNA"/>
</dbReference>
<feature type="region of interest" description="Disordered" evidence="4">
    <location>
        <begin position="83"/>
        <end position="134"/>
    </location>
</feature>